<feature type="region of interest" description="Disordered" evidence="1">
    <location>
        <begin position="60"/>
        <end position="81"/>
    </location>
</feature>
<evidence type="ECO:0000313" key="3">
    <source>
        <dbReference type="Proteomes" id="UP000602745"/>
    </source>
</evidence>
<gene>
    <name evidence="2" type="ORF">GCM10007276_21780</name>
</gene>
<dbReference type="EMBL" id="BMCP01000002">
    <property type="protein sequence ID" value="GGE44300.1"/>
    <property type="molecule type" value="Genomic_DNA"/>
</dbReference>
<keyword evidence="3" id="KW-1185">Reference proteome</keyword>
<name>A0A8J2YI13_9RHOB</name>
<organism evidence="2 3">
    <name type="scientific">Agaricicola taiwanensis</name>
    <dbReference type="NCBI Taxonomy" id="591372"/>
    <lineage>
        <taxon>Bacteria</taxon>
        <taxon>Pseudomonadati</taxon>
        <taxon>Pseudomonadota</taxon>
        <taxon>Alphaproteobacteria</taxon>
        <taxon>Rhodobacterales</taxon>
        <taxon>Paracoccaceae</taxon>
        <taxon>Agaricicola</taxon>
    </lineage>
</organism>
<evidence type="ECO:0000256" key="1">
    <source>
        <dbReference type="SAM" id="MobiDB-lite"/>
    </source>
</evidence>
<reference evidence="2" key="1">
    <citation type="journal article" date="2014" name="Int. J. Syst. Evol. Microbiol.">
        <title>Complete genome sequence of Corynebacterium casei LMG S-19264T (=DSM 44701T), isolated from a smear-ripened cheese.</title>
        <authorList>
            <consortium name="US DOE Joint Genome Institute (JGI-PGF)"/>
            <person name="Walter F."/>
            <person name="Albersmeier A."/>
            <person name="Kalinowski J."/>
            <person name="Ruckert C."/>
        </authorList>
    </citation>
    <scope>NUCLEOTIDE SEQUENCE</scope>
    <source>
        <strain evidence="2">CCM 7684</strain>
    </source>
</reference>
<proteinExistence type="predicted"/>
<dbReference type="AlphaFoldDB" id="A0A8J2YI13"/>
<protein>
    <submittedName>
        <fullName evidence="2">Uncharacterized protein</fullName>
    </submittedName>
</protein>
<comment type="caution">
    <text evidence="2">The sequence shown here is derived from an EMBL/GenBank/DDBJ whole genome shotgun (WGS) entry which is preliminary data.</text>
</comment>
<evidence type="ECO:0000313" key="2">
    <source>
        <dbReference type="EMBL" id="GGE44300.1"/>
    </source>
</evidence>
<feature type="compositionally biased region" description="Basic and acidic residues" evidence="1">
    <location>
        <begin position="60"/>
        <end position="73"/>
    </location>
</feature>
<reference evidence="2" key="2">
    <citation type="submission" date="2020-09" db="EMBL/GenBank/DDBJ databases">
        <authorList>
            <person name="Sun Q."/>
            <person name="Sedlacek I."/>
        </authorList>
    </citation>
    <scope>NUCLEOTIDE SEQUENCE</scope>
    <source>
        <strain evidence="2">CCM 7684</strain>
    </source>
</reference>
<dbReference type="Proteomes" id="UP000602745">
    <property type="component" value="Unassembled WGS sequence"/>
</dbReference>
<accession>A0A8J2YI13</accession>
<sequence length="81" mass="8953">MGAGVGHRDQKALIDKLTHRLAQRTAAYAELFREVCFDQLRPGLNVPVQNGGTQAIRDVRAEGRFRDARERPDTGGSSSFI</sequence>